<proteinExistence type="predicted"/>
<evidence type="ECO:0000313" key="3">
    <source>
        <dbReference type="EMBL" id="CAG9285819.1"/>
    </source>
</evidence>
<organism evidence="3">
    <name type="scientific">Phaeodactylum tricornutum</name>
    <name type="common">Diatom</name>
    <dbReference type="NCBI Taxonomy" id="2850"/>
    <lineage>
        <taxon>Eukaryota</taxon>
        <taxon>Sar</taxon>
        <taxon>Stramenopiles</taxon>
        <taxon>Ochrophyta</taxon>
        <taxon>Bacillariophyta</taxon>
        <taxon>Bacillariophyceae</taxon>
        <taxon>Bacillariophycidae</taxon>
        <taxon>Naviculales</taxon>
        <taxon>Phaeodactylaceae</taxon>
        <taxon>Phaeodactylum</taxon>
    </lineage>
</organism>
<dbReference type="Gene3D" id="3.90.1580.10">
    <property type="entry name" value="paralog of FGE (formylglycine-generating enzyme)"/>
    <property type="match status" value="1"/>
</dbReference>
<sequence>MVLCARTTTTPQRVILCKSHSRVGYNRCLFVSLLLFLNRSWSYGTSSIQTDESLRNDSGDSIDWPNELGANLEPHPDPNDEHYDNMVYVGRHDEEGKRMGFDVDNTVRYIFGTSFDETHRAIEEADLLHAHADGDDTHRNVADRGQVPLDSTRASEYATDQEQHQALFEQRHRKVDRTGPKSFGYVETHPLDGGVVPPKVVAVRPFFMDTTLVTNKEFAKFVKATYYETEAEQFGWSFVLESFAPNAMLDAESDPEASHWIAVNDAYWRRPEGPDSSYKFREHHPVTHVSHRDAAEYCQWVGKRLPGEREWEAAARAAHWGPRNRTLFAWGDDSADWKVASQYANLWGNGTFPWDNKAEDNWRGTSPVKTFPPNVMGFYDMTGNVWEWMRGGKHKSRIVRGASYVDSLDGSFNHAATLGARATLHGTTTTGNVGFRCVKSPKQRTEYHYISHDENVHGQLTIEDQFGHRDTVPQRGWEDQFHRQFTNNDDDEFEEDDERPSIKRKKVTKRRERISTEL</sequence>
<dbReference type="AlphaFoldDB" id="A0A8J9SPT6"/>
<dbReference type="GO" id="GO:0120147">
    <property type="term" value="F:formylglycine-generating oxidase activity"/>
    <property type="evidence" value="ECO:0007669"/>
    <property type="project" value="TreeGrafter"/>
</dbReference>
<feature type="compositionally biased region" description="Basic residues" evidence="1">
    <location>
        <begin position="502"/>
        <end position="512"/>
    </location>
</feature>
<dbReference type="InterPro" id="IPR005532">
    <property type="entry name" value="SUMF_dom"/>
</dbReference>
<dbReference type="InterPro" id="IPR051043">
    <property type="entry name" value="Sulfatase_Mod_Factor_Kinase"/>
</dbReference>
<dbReference type="Pfam" id="PF03781">
    <property type="entry name" value="FGE-sulfatase"/>
    <property type="match status" value="1"/>
</dbReference>
<gene>
    <name evidence="3" type="ORF">PTTT1_LOCUS30306</name>
</gene>
<dbReference type="EMBL" id="OU594961">
    <property type="protein sequence ID" value="CAG9285819.1"/>
    <property type="molecule type" value="Genomic_DNA"/>
</dbReference>
<feature type="domain" description="Sulfatase-modifying factor enzyme-like" evidence="2">
    <location>
        <begin position="196"/>
        <end position="439"/>
    </location>
</feature>
<protein>
    <recommendedName>
        <fullName evidence="2">Sulfatase-modifying factor enzyme-like domain-containing protein</fullName>
    </recommendedName>
</protein>
<feature type="region of interest" description="Disordered" evidence="1">
    <location>
        <begin position="49"/>
        <end position="81"/>
    </location>
</feature>
<dbReference type="Proteomes" id="UP000836788">
    <property type="component" value="Chromosome 20"/>
</dbReference>
<dbReference type="InterPro" id="IPR042095">
    <property type="entry name" value="SUMF_sf"/>
</dbReference>
<dbReference type="SUPFAM" id="SSF56436">
    <property type="entry name" value="C-type lectin-like"/>
    <property type="match status" value="1"/>
</dbReference>
<dbReference type="PANTHER" id="PTHR23150">
    <property type="entry name" value="SULFATASE MODIFYING FACTOR 1, 2"/>
    <property type="match status" value="1"/>
</dbReference>
<dbReference type="InterPro" id="IPR016187">
    <property type="entry name" value="CTDL_fold"/>
</dbReference>
<name>A0A8J9SPT6_PHATR</name>
<evidence type="ECO:0000259" key="2">
    <source>
        <dbReference type="Pfam" id="PF03781"/>
    </source>
</evidence>
<reference evidence="3" key="1">
    <citation type="submission" date="2022-02" db="EMBL/GenBank/DDBJ databases">
        <authorList>
            <person name="Giguere J D."/>
        </authorList>
    </citation>
    <scope>NUCLEOTIDE SEQUENCE</scope>
    <source>
        <strain evidence="3">CCAP 1055/1</strain>
    </source>
</reference>
<accession>A0A8J9SPT6</accession>
<evidence type="ECO:0000256" key="1">
    <source>
        <dbReference type="SAM" id="MobiDB-lite"/>
    </source>
</evidence>
<dbReference type="PANTHER" id="PTHR23150:SF19">
    <property type="entry name" value="FORMYLGLYCINE-GENERATING ENZYME"/>
    <property type="match status" value="1"/>
</dbReference>
<feature type="region of interest" description="Disordered" evidence="1">
    <location>
        <begin position="482"/>
        <end position="518"/>
    </location>
</feature>
<feature type="compositionally biased region" description="Acidic residues" evidence="1">
    <location>
        <begin position="488"/>
        <end position="498"/>
    </location>
</feature>